<feature type="compositionally biased region" description="Acidic residues" evidence="1">
    <location>
        <begin position="583"/>
        <end position="602"/>
    </location>
</feature>
<dbReference type="EMBL" id="NCSJ02000027">
    <property type="protein sequence ID" value="RFU33995.1"/>
    <property type="molecule type" value="Genomic_DNA"/>
</dbReference>
<evidence type="ECO:0000313" key="2">
    <source>
        <dbReference type="EMBL" id="RFU33995.1"/>
    </source>
</evidence>
<evidence type="ECO:0000256" key="1">
    <source>
        <dbReference type="SAM" id="MobiDB-lite"/>
    </source>
</evidence>
<feature type="compositionally biased region" description="Basic and acidic residues" evidence="1">
    <location>
        <begin position="883"/>
        <end position="894"/>
    </location>
</feature>
<feature type="compositionally biased region" description="Low complexity" evidence="1">
    <location>
        <begin position="100"/>
        <end position="117"/>
    </location>
</feature>
<feature type="compositionally biased region" description="Basic and acidic residues" evidence="1">
    <location>
        <begin position="74"/>
        <end position="93"/>
    </location>
</feature>
<name>A0A3E2HKW9_SCYLI</name>
<sequence>MDGVRSLFFWNNSSSKSKSFATYEYQIKAQAYETVSPGKEPVKGNNPVAGNGPVNLQRMLRSGAARGQSPVEMGRGHSADGPEAVRLREDMQLRPKSARPPSKGNSTPSSPSWSTPSFLRRMSRSNIESVTTKPPARPPPLPPSSPPAPARTLKSYEPTGANNSGVGTSKSKHGQNQPGILSPSEAPETYWSSAQPEQASKYGAPAAGLWSHQEEEAVDEDIAPDEDDGKVSKVSDRLNVFQPLSSRPLSRSRSLLGSASGDDSTSGWVSSLLSTSSTSAEPKRPVSAHASYPQPQPTANSEDGASFLENDDSAPTNQHKKESDSDGVNDPTAATEPPHPLRHRSGSIVKPTPVMKLQRRQHIGSMKKTSPRKGLPTPPSSPEKGQSSTSNADAAPELTSAATPPLSLKFDTASSKDSSEATDRRSSVGSPREKPAPDIGLGKSTYSLQSKYSTGSIRTRLFGNSLKKSNLAKEPANVTRIEEGSNSTDAADVDAGAAEVPSIKIEPDSTDIHAVQVERSSSELHGSHKIYVPPKHNILSHENSETDLSDLLSRIPPPMSGLTPNYMNLSNRNINIDDIELMSTDSDESDDDGNVTDDDYSSSEDSFLAALDVPTGNRNKTNNLTPPLSTNSLPRPKSSSGVPTTPPSESSRRKSASNFMQVSPRALSRPKSAMAHTFNHHLLSTEYSSRSFSNSNPPRMSYISDEDYSDLSDNPDPLLRRKRSRIVEEDLLFKSDGYGASGVLPGLHDMESVGTLRGLGLGFGSRFPFNSPKEDLPMPTREEKLTDEAPAPVIAMTRRPRSQHGSSWVNEAARGLGLMRLKDQSIAAEYDAKPELEPDNISVVDVPRAPRRASESKKSDNKKSENRRGSIRPESKASSGTNSKKEGKKPENIKNIESAVRNLGF</sequence>
<gene>
    <name evidence="2" type="ORF">B7463_g2392</name>
</gene>
<feature type="compositionally biased region" description="Polar residues" evidence="1">
    <location>
        <begin position="616"/>
        <end position="649"/>
    </location>
</feature>
<feature type="region of interest" description="Disordered" evidence="1">
    <location>
        <begin position="35"/>
        <end position="450"/>
    </location>
</feature>
<reference evidence="2 3" key="1">
    <citation type="submission" date="2018-05" db="EMBL/GenBank/DDBJ databases">
        <title>Draft genome sequence of Scytalidium lignicola DSM 105466, a ubiquitous saprotrophic fungus.</title>
        <authorList>
            <person name="Buettner E."/>
            <person name="Gebauer A.M."/>
            <person name="Hofrichter M."/>
            <person name="Liers C."/>
            <person name="Kellner H."/>
        </authorList>
    </citation>
    <scope>NUCLEOTIDE SEQUENCE [LARGE SCALE GENOMIC DNA]</scope>
    <source>
        <strain evidence="2 3">DSM 105466</strain>
    </source>
</reference>
<feature type="compositionally biased region" description="Basic and acidic residues" evidence="1">
    <location>
        <begin position="852"/>
        <end position="875"/>
    </location>
</feature>
<feature type="compositionally biased region" description="Basic and acidic residues" evidence="1">
    <location>
        <begin position="417"/>
        <end position="436"/>
    </location>
</feature>
<feature type="compositionally biased region" description="Polar residues" evidence="1">
    <location>
        <begin position="383"/>
        <end position="392"/>
    </location>
</feature>
<protein>
    <submittedName>
        <fullName evidence="2">Uncharacterized protein</fullName>
    </submittedName>
</protein>
<feature type="region of interest" description="Disordered" evidence="1">
    <location>
        <begin position="830"/>
        <end position="905"/>
    </location>
</feature>
<dbReference type="AlphaFoldDB" id="A0A3E2HKW9"/>
<comment type="caution">
    <text evidence="2">The sequence shown here is derived from an EMBL/GenBank/DDBJ whole genome shotgun (WGS) entry which is preliminary data.</text>
</comment>
<feature type="compositionally biased region" description="Polar residues" evidence="1">
    <location>
        <begin position="160"/>
        <end position="179"/>
    </location>
</feature>
<evidence type="ECO:0000313" key="3">
    <source>
        <dbReference type="Proteomes" id="UP000258309"/>
    </source>
</evidence>
<proteinExistence type="predicted"/>
<dbReference type="OrthoDB" id="10480685at2759"/>
<feature type="compositionally biased region" description="Low complexity" evidence="1">
    <location>
        <begin position="43"/>
        <end position="55"/>
    </location>
</feature>
<feature type="region of interest" description="Disordered" evidence="1">
    <location>
        <begin position="583"/>
        <end position="672"/>
    </location>
</feature>
<feature type="non-terminal residue" evidence="2">
    <location>
        <position position="905"/>
    </location>
</feature>
<dbReference type="Proteomes" id="UP000258309">
    <property type="component" value="Unassembled WGS sequence"/>
</dbReference>
<keyword evidence="3" id="KW-1185">Reference proteome</keyword>
<accession>A0A3E2HKW9</accession>
<dbReference type="OMA" id="VEMGRGH"/>
<feature type="compositionally biased region" description="Pro residues" evidence="1">
    <location>
        <begin position="135"/>
        <end position="149"/>
    </location>
</feature>
<feature type="non-terminal residue" evidence="2">
    <location>
        <position position="1"/>
    </location>
</feature>
<feature type="compositionally biased region" description="Low complexity" evidence="1">
    <location>
        <begin position="243"/>
        <end position="279"/>
    </location>
</feature>
<feature type="compositionally biased region" description="Low complexity" evidence="1">
    <location>
        <begin position="688"/>
        <end position="701"/>
    </location>
</feature>
<feature type="region of interest" description="Disordered" evidence="1">
    <location>
        <begin position="471"/>
        <end position="493"/>
    </location>
</feature>
<organism evidence="2 3">
    <name type="scientific">Scytalidium lignicola</name>
    <name type="common">Hyphomycete</name>
    <dbReference type="NCBI Taxonomy" id="5539"/>
    <lineage>
        <taxon>Eukaryota</taxon>
        <taxon>Fungi</taxon>
        <taxon>Dikarya</taxon>
        <taxon>Ascomycota</taxon>
        <taxon>Pezizomycotina</taxon>
        <taxon>Leotiomycetes</taxon>
        <taxon>Leotiomycetes incertae sedis</taxon>
        <taxon>Scytalidium</taxon>
    </lineage>
</organism>
<feature type="compositionally biased region" description="Acidic residues" evidence="1">
    <location>
        <begin position="216"/>
        <end position="228"/>
    </location>
</feature>
<feature type="region of interest" description="Disordered" evidence="1">
    <location>
        <begin position="687"/>
        <end position="716"/>
    </location>
</feature>